<evidence type="ECO:0000256" key="4">
    <source>
        <dbReference type="SAM" id="SignalP"/>
    </source>
</evidence>
<name>A0AAV5LKR1_9ROSI</name>
<dbReference type="PROSITE" id="PS51473">
    <property type="entry name" value="GNK2"/>
    <property type="match status" value="2"/>
</dbReference>
<dbReference type="FunFam" id="3.30.430.20:FF:000012">
    <property type="entry name" value="Cysteine-rich receptor-like protein kinase 25"/>
    <property type="match status" value="1"/>
</dbReference>
<keyword evidence="3" id="KW-0472">Membrane</keyword>
<proteinExistence type="predicted"/>
<dbReference type="SUPFAM" id="SSF56112">
    <property type="entry name" value="Protein kinase-like (PK-like)"/>
    <property type="match status" value="1"/>
</dbReference>
<dbReference type="EMBL" id="BPVZ01000122">
    <property type="protein sequence ID" value="GKV37391.1"/>
    <property type="molecule type" value="Genomic_DNA"/>
</dbReference>
<keyword evidence="7" id="KW-1185">Reference proteome</keyword>
<feature type="domain" description="Gnk2-homologous" evidence="5">
    <location>
        <begin position="134"/>
        <end position="239"/>
    </location>
</feature>
<keyword evidence="3" id="KW-0812">Transmembrane</keyword>
<dbReference type="InterPro" id="IPR002902">
    <property type="entry name" value="GNK2"/>
</dbReference>
<dbReference type="Proteomes" id="UP001054252">
    <property type="component" value="Unassembled WGS sequence"/>
</dbReference>
<evidence type="ECO:0000313" key="6">
    <source>
        <dbReference type="EMBL" id="GKV37391.1"/>
    </source>
</evidence>
<keyword evidence="3" id="KW-1133">Transmembrane helix</keyword>
<dbReference type="InterPro" id="IPR011009">
    <property type="entry name" value="Kinase-like_dom_sf"/>
</dbReference>
<sequence>MSCFRFFLTFFVLSLLSLTTEAQNNPNYLYHICDNTTFIRNRTYQTNLNRLLSAFPNATAINGFYNTTSGEEPNRIYGFFLCRGDVLTTTCRNCVTFATGDVIQKCPVEKEAVIWYDECLLRYSNKSIFSTLSEMETKYLVGVQTDTDPIQFNEVQKVAMNDAVAQAVSVAKRFATKEANISRFRTLYGLVQCTPDLSSKDCDRCLRVAIGELPKCCFGRNGGRVLNPSCFFRFEIYPFYNGASAPPPTTVTTSPDSMVNPNGSKPRWIPIAASLSAVLGLALLSSFAFVIWRMRKSQEDKENSRKVQLLDLGGGNFVNEYSNENFHGERVGGSQEFPSIQLDIIHAATKHFCDENRLGEGGFGPVYKGTLTDGKEIAESCKTPGMLHGG</sequence>
<evidence type="ECO:0000256" key="2">
    <source>
        <dbReference type="ARBA" id="ARBA00022737"/>
    </source>
</evidence>
<dbReference type="FunFam" id="3.30.430.20:FF:000003">
    <property type="entry name" value="Cysteine-rich RLK (RECEPTOR-like protein kinase) 10"/>
    <property type="match status" value="1"/>
</dbReference>
<feature type="signal peptide" evidence="4">
    <location>
        <begin position="1"/>
        <end position="22"/>
    </location>
</feature>
<dbReference type="InterPro" id="IPR038408">
    <property type="entry name" value="GNK2_sf"/>
</dbReference>
<dbReference type="Gene3D" id="3.30.430.20">
    <property type="entry name" value="Gnk2 domain, C-X8-C-X2-C motif"/>
    <property type="match status" value="2"/>
</dbReference>
<feature type="domain" description="Gnk2-homologous" evidence="5">
    <location>
        <begin position="26"/>
        <end position="128"/>
    </location>
</feature>
<organism evidence="6 7">
    <name type="scientific">Rubroshorea leprosula</name>
    <dbReference type="NCBI Taxonomy" id="152421"/>
    <lineage>
        <taxon>Eukaryota</taxon>
        <taxon>Viridiplantae</taxon>
        <taxon>Streptophyta</taxon>
        <taxon>Embryophyta</taxon>
        <taxon>Tracheophyta</taxon>
        <taxon>Spermatophyta</taxon>
        <taxon>Magnoliopsida</taxon>
        <taxon>eudicotyledons</taxon>
        <taxon>Gunneridae</taxon>
        <taxon>Pentapetalae</taxon>
        <taxon>rosids</taxon>
        <taxon>malvids</taxon>
        <taxon>Malvales</taxon>
        <taxon>Dipterocarpaceae</taxon>
        <taxon>Rubroshorea</taxon>
    </lineage>
</organism>
<dbReference type="CDD" id="cd23509">
    <property type="entry name" value="Gnk2-like"/>
    <property type="match status" value="2"/>
</dbReference>
<evidence type="ECO:0000259" key="5">
    <source>
        <dbReference type="PROSITE" id="PS51473"/>
    </source>
</evidence>
<dbReference type="Pfam" id="PF01657">
    <property type="entry name" value="Stress-antifung"/>
    <property type="match status" value="2"/>
</dbReference>
<keyword evidence="2" id="KW-0677">Repeat</keyword>
<evidence type="ECO:0000256" key="3">
    <source>
        <dbReference type="SAM" id="Phobius"/>
    </source>
</evidence>
<dbReference type="PANTHER" id="PTHR32099:SF42">
    <property type="entry name" value="CYSTEINE-RICH RECEPTOR-LIKE PROTEIN KINASE 9-RELATED"/>
    <property type="match status" value="1"/>
</dbReference>
<evidence type="ECO:0000256" key="1">
    <source>
        <dbReference type="ARBA" id="ARBA00022729"/>
    </source>
</evidence>
<feature type="transmembrane region" description="Helical" evidence="3">
    <location>
        <begin position="268"/>
        <end position="292"/>
    </location>
</feature>
<evidence type="ECO:0000313" key="7">
    <source>
        <dbReference type="Proteomes" id="UP001054252"/>
    </source>
</evidence>
<comment type="caution">
    <text evidence="6">The sequence shown here is derived from an EMBL/GenBank/DDBJ whole genome shotgun (WGS) entry which is preliminary data.</text>
</comment>
<dbReference type="PANTHER" id="PTHR32099">
    <property type="entry name" value="CYSTEINE-RICH REPEAT SECRETORY PROTEIN"/>
    <property type="match status" value="1"/>
</dbReference>
<keyword evidence="1 4" id="KW-0732">Signal</keyword>
<gene>
    <name evidence="6" type="ORF">SLEP1_g45425</name>
</gene>
<feature type="chain" id="PRO_5043887619" description="Gnk2-homologous domain-containing protein" evidence="4">
    <location>
        <begin position="23"/>
        <end position="390"/>
    </location>
</feature>
<protein>
    <recommendedName>
        <fullName evidence="5">Gnk2-homologous domain-containing protein</fullName>
    </recommendedName>
</protein>
<reference evidence="6 7" key="1">
    <citation type="journal article" date="2021" name="Commun. Biol.">
        <title>The genome of Shorea leprosula (Dipterocarpaceae) highlights the ecological relevance of drought in aseasonal tropical rainforests.</title>
        <authorList>
            <person name="Ng K.K.S."/>
            <person name="Kobayashi M.J."/>
            <person name="Fawcett J.A."/>
            <person name="Hatakeyama M."/>
            <person name="Paape T."/>
            <person name="Ng C.H."/>
            <person name="Ang C.C."/>
            <person name="Tnah L.H."/>
            <person name="Lee C.T."/>
            <person name="Nishiyama T."/>
            <person name="Sese J."/>
            <person name="O'Brien M.J."/>
            <person name="Copetti D."/>
            <person name="Mohd Noor M.I."/>
            <person name="Ong R.C."/>
            <person name="Putra M."/>
            <person name="Sireger I.Z."/>
            <person name="Indrioko S."/>
            <person name="Kosugi Y."/>
            <person name="Izuno A."/>
            <person name="Isagi Y."/>
            <person name="Lee S.L."/>
            <person name="Shimizu K.K."/>
        </authorList>
    </citation>
    <scope>NUCLEOTIDE SEQUENCE [LARGE SCALE GENOMIC DNA]</scope>
    <source>
        <strain evidence="6">214</strain>
    </source>
</reference>
<accession>A0AAV5LKR1</accession>
<dbReference type="AlphaFoldDB" id="A0AAV5LKR1"/>
<dbReference type="Gene3D" id="3.30.200.20">
    <property type="entry name" value="Phosphorylase Kinase, domain 1"/>
    <property type="match status" value="1"/>
</dbReference>